<dbReference type="PANTHER" id="PTHR46847:SF3">
    <property type="entry name" value="GALACTOFURANOSE-BINDING PROTEIN YTFQ"/>
    <property type="match status" value="1"/>
</dbReference>
<evidence type="ECO:0000313" key="7">
    <source>
        <dbReference type="Proteomes" id="UP000538196"/>
    </source>
</evidence>
<evidence type="ECO:0000313" key="6">
    <source>
        <dbReference type="EMBL" id="MBB2968209.1"/>
    </source>
</evidence>
<dbReference type="AlphaFoldDB" id="A0A7W4UXS0"/>
<evidence type="ECO:0000259" key="5">
    <source>
        <dbReference type="Pfam" id="PF13407"/>
    </source>
</evidence>
<dbReference type="RefSeq" id="WP_021758672.1">
    <property type="nucleotide sequence ID" value="NZ_JACHVP010000003.1"/>
</dbReference>
<protein>
    <submittedName>
        <fullName evidence="6">Fructose transport system substrate-binding protein</fullName>
    </submittedName>
</protein>
<dbReference type="Proteomes" id="UP000538196">
    <property type="component" value="Unassembled WGS sequence"/>
</dbReference>
<dbReference type="PANTHER" id="PTHR46847">
    <property type="entry name" value="D-ALLOSE-BINDING PERIPLASMIC PROTEIN-RELATED"/>
    <property type="match status" value="1"/>
</dbReference>
<evidence type="ECO:0000256" key="3">
    <source>
        <dbReference type="ARBA" id="ARBA00022729"/>
    </source>
</evidence>
<dbReference type="Gene3D" id="3.40.50.2300">
    <property type="match status" value="2"/>
</dbReference>
<name>A0A7W4UXS0_LEIAQ</name>
<reference evidence="6 7" key="1">
    <citation type="submission" date="2020-08" db="EMBL/GenBank/DDBJ databases">
        <title>Sequencing the genomes of 1000 actinobacteria strains.</title>
        <authorList>
            <person name="Klenk H.-P."/>
        </authorList>
    </citation>
    <scope>NUCLEOTIDE SEQUENCE [LARGE SCALE GENOMIC DNA]</scope>
    <source>
        <strain evidence="6 7">DSM 20146</strain>
    </source>
</reference>
<dbReference type="GO" id="GO:0030246">
    <property type="term" value="F:carbohydrate binding"/>
    <property type="evidence" value="ECO:0007669"/>
    <property type="project" value="UniProtKB-ARBA"/>
</dbReference>
<keyword evidence="3 4" id="KW-0732">Signal</keyword>
<comment type="similarity">
    <text evidence="2">Belongs to the bacterial solute-binding protein 2 family.</text>
</comment>
<proteinExistence type="inferred from homology"/>
<sequence length="357" mass="36655">MFSGFATRHKKTLLTAAALAASALLLAGCSAGGDPKSKTIHVTLITKDPVDPFWVAMINGAKKEASAENAQITVASGKDQTDTEGQIQAIENAVTRGDDAILIANNGPAVNDAIKKAKDAGLLVVALDTPTTPGDLVDATYASDNLQAGEEIGSWTAGKLKGEKATIALLDLFGDKAVSIDYQRDQGFLKGMGIPLNNAEKNGDEAKTGQYSGGDYSIVCNEATDGAQDGGRTAMEKCLTLDPSINVVYTANEPSAAGAFQALKAAGNTKAIVVSINGSCDGIKQVASGELGADAQQYPSKMGADGVKAAVDFVRTGTKPTNPAGKDFTNTGITLVTDSPVDGVKSITSDEGSKECY</sequence>
<dbReference type="SUPFAM" id="SSF53822">
    <property type="entry name" value="Periplasmic binding protein-like I"/>
    <property type="match status" value="1"/>
</dbReference>
<comment type="caution">
    <text evidence="6">The sequence shown here is derived from an EMBL/GenBank/DDBJ whole genome shotgun (WGS) entry which is preliminary data.</text>
</comment>
<keyword evidence="7" id="KW-1185">Reference proteome</keyword>
<feature type="signal peptide" evidence="4">
    <location>
        <begin position="1"/>
        <end position="27"/>
    </location>
</feature>
<evidence type="ECO:0000256" key="2">
    <source>
        <dbReference type="ARBA" id="ARBA00007639"/>
    </source>
</evidence>
<gene>
    <name evidence="6" type="ORF">FHX33_002979</name>
</gene>
<evidence type="ECO:0000256" key="4">
    <source>
        <dbReference type="SAM" id="SignalP"/>
    </source>
</evidence>
<dbReference type="InterPro" id="IPR028082">
    <property type="entry name" value="Peripla_BP_I"/>
</dbReference>
<comment type="subcellular location">
    <subcellularLocation>
        <location evidence="1">Cell envelope</location>
    </subcellularLocation>
</comment>
<accession>A0A7W4UXS0</accession>
<organism evidence="6 7">
    <name type="scientific">Leifsonia aquatica</name>
    <name type="common">Corynebacterium aquaticum</name>
    <dbReference type="NCBI Taxonomy" id="144185"/>
    <lineage>
        <taxon>Bacteria</taxon>
        <taxon>Bacillati</taxon>
        <taxon>Actinomycetota</taxon>
        <taxon>Actinomycetes</taxon>
        <taxon>Micrococcales</taxon>
        <taxon>Microbacteriaceae</taxon>
        <taxon>Leifsonia</taxon>
    </lineage>
</organism>
<dbReference type="EMBL" id="JACHVP010000003">
    <property type="protein sequence ID" value="MBB2968209.1"/>
    <property type="molecule type" value="Genomic_DNA"/>
</dbReference>
<dbReference type="GO" id="GO:0030313">
    <property type="term" value="C:cell envelope"/>
    <property type="evidence" value="ECO:0007669"/>
    <property type="project" value="UniProtKB-SubCell"/>
</dbReference>
<feature type="chain" id="PRO_5039600385" evidence="4">
    <location>
        <begin position="28"/>
        <end position="357"/>
    </location>
</feature>
<dbReference type="InterPro" id="IPR025997">
    <property type="entry name" value="SBP_2_dom"/>
</dbReference>
<feature type="domain" description="Periplasmic binding protein" evidence="5">
    <location>
        <begin position="44"/>
        <end position="315"/>
    </location>
</feature>
<evidence type="ECO:0000256" key="1">
    <source>
        <dbReference type="ARBA" id="ARBA00004196"/>
    </source>
</evidence>
<dbReference type="Pfam" id="PF13407">
    <property type="entry name" value="Peripla_BP_4"/>
    <property type="match status" value="1"/>
</dbReference>